<gene>
    <name evidence="1" type="ORF">LCGC14_2758480</name>
</gene>
<organism evidence="1">
    <name type="scientific">marine sediment metagenome</name>
    <dbReference type="NCBI Taxonomy" id="412755"/>
    <lineage>
        <taxon>unclassified sequences</taxon>
        <taxon>metagenomes</taxon>
        <taxon>ecological metagenomes</taxon>
    </lineage>
</organism>
<comment type="caution">
    <text evidence="1">The sequence shown here is derived from an EMBL/GenBank/DDBJ whole genome shotgun (WGS) entry which is preliminary data.</text>
</comment>
<accession>A0A0F9BRC7</accession>
<protein>
    <submittedName>
        <fullName evidence="1">Uncharacterized protein</fullName>
    </submittedName>
</protein>
<dbReference type="EMBL" id="LAZR01050641">
    <property type="protein sequence ID" value="KKK86916.1"/>
    <property type="molecule type" value="Genomic_DNA"/>
</dbReference>
<name>A0A0F9BRC7_9ZZZZ</name>
<sequence>MTTISLRVTWTHEDDAVPDQRRTDVSASFPIEGDEATPEEQFLMPLLPSWPIHSKKQLAVTIDCGSRGLSGFG</sequence>
<feature type="non-terminal residue" evidence="1">
    <location>
        <position position="73"/>
    </location>
</feature>
<evidence type="ECO:0000313" key="1">
    <source>
        <dbReference type="EMBL" id="KKK86916.1"/>
    </source>
</evidence>
<dbReference type="AlphaFoldDB" id="A0A0F9BRC7"/>
<reference evidence="1" key="1">
    <citation type="journal article" date="2015" name="Nature">
        <title>Complex archaea that bridge the gap between prokaryotes and eukaryotes.</title>
        <authorList>
            <person name="Spang A."/>
            <person name="Saw J.H."/>
            <person name="Jorgensen S.L."/>
            <person name="Zaremba-Niedzwiedzka K."/>
            <person name="Martijn J."/>
            <person name="Lind A.E."/>
            <person name="van Eijk R."/>
            <person name="Schleper C."/>
            <person name="Guy L."/>
            <person name="Ettema T.J."/>
        </authorList>
    </citation>
    <scope>NUCLEOTIDE SEQUENCE</scope>
</reference>
<proteinExistence type="predicted"/>